<gene>
    <name evidence="3" type="ORF">GCM10011499_28250</name>
</gene>
<dbReference type="SUPFAM" id="SSF141868">
    <property type="entry name" value="EAL domain-like"/>
    <property type="match status" value="1"/>
</dbReference>
<feature type="domain" description="EAL" evidence="2">
    <location>
        <begin position="148"/>
        <end position="402"/>
    </location>
</feature>
<dbReference type="EMBL" id="BMKB01000004">
    <property type="protein sequence ID" value="GGA56430.1"/>
    <property type="molecule type" value="Genomic_DNA"/>
</dbReference>
<feature type="region of interest" description="Disordered" evidence="1">
    <location>
        <begin position="390"/>
        <end position="409"/>
    </location>
</feature>
<dbReference type="InterPro" id="IPR035919">
    <property type="entry name" value="EAL_sf"/>
</dbReference>
<protein>
    <submittedName>
        <fullName evidence="3">Diguanylate phosphodiesterase</fullName>
    </submittedName>
</protein>
<feature type="region of interest" description="Disordered" evidence="1">
    <location>
        <begin position="124"/>
        <end position="147"/>
    </location>
</feature>
<proteinExistence type="predicted"/>
<evidence type="ECO:0000313" key="4">
    <source>
        <dbReference type="Proteomes" id="UP000596977"/>
    </source>
</evidence>
<dbReference type="AlphaFoldDB" id="A0A916RHK2"/>
<organism evidence="3 4">
    <name type="scientific">Pelagibacterium lentulum</name>
    <dbReference type="NCBI Taxonomy" id="2029865"/>
    <lineage>
        <taxon>Bacteria</taxon>
        <taxon>Pseudomonadati</taxon>
        <taxon>Pseudomonadota</taxon>
        <taxon>Alphaproteobacteria</taxon>
        <taxon>Hyphomicrobiales</taxon>
        <taxon>Devosiaceae</taxon>
        <taxon>Pelagibacterium</taxon>
    </lineage>
</organism>
<accession>A0A916RHK2</accession>
<feature type="compositionally biased region" description="Basic and acidic residues" evidence="1">
    <location>
        <begin position="128"/>
        <end position="143"/>
    </location>
</feature>
<dbReference type="Proteomes" id="UP000596977">
    <property type="component" value="Unassembled WGS sequence"/>
</dbReference>
<name>A0A916RHK2_9HYPH</name>
<dbReference type="InterPro" id="IPR001633">
    <property type="entry name" value="EAL_dom"/>
</dbReference>
<dbReference type="SMART" id="SM00052">
    <property type="entry name" value="EAL"/>
    <property type="match status" value="1"/>
</dbReference>
<evidence type="ECO:0000259" key="2">
    <source>
        <dbReference type="PROSITE" id="PS50883"/>
    </source>
</evidence>
<reference evidence="3 4" key="1">
    <citation type="journal article" date="2014" name="Int. J. Syst. Evol. Microbiol.">
        <title>Complete genome sequence of Corynebacterium casei LMG S-19264T (=DSM 44701T), isolated from a smear-ripened cheese.</title>
        <authorList>
            <consortium name="US DOE Joint Genome Institute (JGI-PGF)"/>
            <person name="Walter F."/>
            <person name="Albersmeier A."/>
            <person name="Kalinowski J."/>
            <person name="Ruckert C."/>
        </authorList>
    </citation>
    <scope>NUCLEOTIDE SEQUENCE [LARGE SCALE GENOMIC DNA]</scope>
    <source>
        <strain evidence="3 4">CGMCC 1.15896</strain>
    </source>
</reference>
<feature type="compositionally biased region" description="Basic and acidic residues" evidence="1">
    <location>
        <begin position="391"/>
        <end position="409"/>
    </location>
</feature>
<sequence length="409" mass="44608">MQGLVYLFVALSGLGLGVAAYFALAFTPIEAGLLGLMVILAGIFFHERTLRHRAESRLEKGIQELGRLLSTDAQAGQLLSQRVKALVDLDLGSRLDVLEADISVLGTVTRQVAEAVSDLENAHAATASKDDGTTSPKKPEASEGPKAPTVALADVRRLIEGGQLVHHTQSIVTLPQRKLYAFEMIPRLRLDDGKLADPPDYMPYRNKDGATVVRRVDRICAEQAIAIVRRARTIQDPVHMLVPLTATSLDNAVAVDQLLTLLAANRAVCPDLMFALEYQDWDELDTKRGAALDRIVEQGVGIAIRDAQSLRLDFAKLSARGVKMISANATTFLESPAKLSDFHSADINDYVKRFGIALCMEQVRNDQQILALLDDGIGLAQGPGIAKVGPIRHDLREDEKEEMPKRAAR</sequence>
<dbReference type="Pfam" id="PF00563">
    <property type="entry name" value="EAL"/>
    <property type="match status" value="1"/>
</dbReference>
<keyword evidence="4" id="KW-1185">Reference proteome</keyword>
<evidence type="ECO:0000256" key="1">
    <source>
        <dbReference type="SAM" id="MobiDB-lite"/>
    </source>
</evidence>
<comment type="caution">
    <text evidence="3">The sequence shown here is derived from an EMBL/GenBank/DDBJ whole genome shotgun (WGS) entry which is preliminary data.</text>
</comment>
<dbReference type="Gene3D" id="3.20.20.450">
    <property type="entry name" value="EAL domain"/>
    <property type="match status" value="1"/>
</dbReference>
<evidence type="ECO:0000313" key="3">
    <source>
        <dbReference type="EMBL" id="GGA56430.1"/>
    </source>
</evidence>
<dbReference type="PROSITE" id="PS50883">
    <property type="entry name" value="EAL"/>
    <property type="match status" value="1"/>
</dbReference>